<protein>
    <submittedName>
        <fullName evidence="1">Uncharacterized protein</fullName>
    </submittedName>
</protein>
<evidence type="ECO:0000313" key="1">
    <source>
        <dbReference type="EMBL" id="KAL1006202.1"/>
    </source>
</evidence>
<dbReference type="Proteomes" id="UP001557470">
    <property type="component" value="Unassembled WGS sequence"/>
</dbReference>
<evidence type="ECO:0000313" key="2">
    <source>
        <dbReference type="Proteomes" id="UP001557470"/>
    </source>
</evidence>
<sequence>MPVAWTTSTVPGALATTPVAKALPTTPLPEAMPNWPVLEALPATPELGAPPPQLSFKLVFGQLVGFLPAQRKCHDSTLSRCSERVKFGGRGFEEGPD</sequence>
<name>A0ABD0XEE1_UMBPY</name>
<accession>A0ABD0XEE1</accession>
<organism evidence="1 2">
    <name type="scientific">Umbra pygmaea</name>
    <name type="common">Eastern mudminnow</name>
    <dbReference type="NCBI Taxonomy" id="75934"/>
    <lineage>
        <taxon>Eukaryota</taxon>
        <taxon>Metazoa</taxon>
        <taxon>Chordata</taxon>
        <taxon>Craniata</taxon>
        <taxon>Vertebrata</taxon>
        <taxon>Euteleostomi</taxon>
        <taxon>Actinopterygii</taxon>
        <taxon>Neopterygii</taxon>
        <taxon>Teleostei</taxon>
        <taxon>Protacanthopterygii</taxon>
        <taxon>Esociformes</taxon>
        <taxon>Umbridae</taxon>
        <taxon>Umbra</taxon>
    </lineage>
</organism>
<gene>
    <name evidence="1" type="ORF">UPYG_G00069180</name>
</gene>
<dbReference type="EMBL" id="JAGEUA010000002">
    <property type="protein sequence ID" value="KAL1006202.1"/>
    <property type="molecule type" value="Genomic_DNA"/>
</dbReference>
<keyword evidence="2" id="KW-1185">Reference proteome</keyword>
<reference evidence="1 2" key="1">
    <citation type="submission" date="2024-06" db="EMBL/GenBank/DDBJ databases">
        <authorList>
            <person name="Pan Q."/>
            <person name="Wen M."/>
            <person name="Jouanno E."/>
            <person name="Zahm M."/>
            <person name="Klopp C."/>
            <person name="Cabau C."/>
            <person name="Louis A."/>
            <person name="Berthelot C."/>
            <person name="Parey E."/>
            <person name="Roest Crollius H."/>
            <person name="Montfort J."/>
            <person name="Robinson-Rechavi M."/>
            <person name="Bouchez O."/>
            <person name="Lampietro C."/>
            <person name="Lopez Roques C."/>
            <person name="Donnadieu C."/>
            <person name="Postlethwait J."/>
            <person name="Bobe J."/>
            <person name="Verreycken H."/>
            <person name="Guiguen Y."/>
        </authorList>
    </citation>
    <scope>NUCLEOTIDE SEQUENCE [LARGE SCALE GENOMIC DNA]</scope>
    <source>
        <strain evidence="1">Up_M1</strain>
        <tissue evidence="1">Testis</tissue>
    </source>
</reference>
<proteinExistence type="predicted"/>
<comment type="caution">
    <text evidence="1">The sequence shown here is derived from an EMBL/GenBank/DDBJ whole genome shotgun (WGS) entry which is preliminary data.</text>
</comment>
<dbReference type="AlphaFoldDB" id="A0ABD0XEE1"/>